<name>A0A8S9A4V9_SORMA</name>
<reference evidence="2 3" key="1">
    <citation type="submission" date="2017-07" db="EMBL/GenBank/DDBJ databases">
        <title>Genome sequence of the Sordaria macrospora wild type strain R19027.</title>
        <authorList>
            <person name="Nowrousian M."/>
            <person name="Teichert I."/>
            <person name="Kueck U."/>
        </authorList>
    </citation>
    <scope>NUCLEOTIDE SEQUENCE [LARGE SCALE GENOMIC DNA]</scope>
    <source>
        <strain evidence="2 3">R19027</strain>
        <tissue evidence="2">Mycelium</tissue>
    </source>
</reference>
<feature type="compositionally biased region" description="Polar residues" evidence="1">
    <location>
        <begin position="51"/>
        <end position="68"/>
    </location>
</feature>
<organism evidence="2 3">
    <name type="scientific">Sordaria macrospora</name>
    <dbReference type="NCBI Taxonomy" id="5147"/>
    <lineage>
        <taxon>Eukaryota</taxon>
        <taxon>Fungi</taxon>
        <taxon>Dikarya</taxon>
        <taxon>Ascomycota</taxon>
        <taxon>Pezizomycotina</taxon>
        <taxon>Sordariomycetes</taxon>
        <taxon>Sordariomycetidae</taxon>
        <taxon>Sordariales</taxon>
        <taxon>Sordariaceae</taxon>
        <taxon>Sordaria</taxon>
    </lineage>
</organism>
<dbReference type="EMBL" id="NMPR01000003">
    <property type="protein sequence ID" value="KAA8636566.1"/>
    <property type="molecule type" value="Genomic_DNA"/>
</dbReference>
<proteinExistence type="predicted"/>
<evidence type="ECO:0000313" key="2">
    <source>
        <dbReference type="EMBL" id="KAA8636566.1"/>
    </source>
</evidence>
<sequence length="130" mass="14762">MSEHQQQHKAPITIDTTRTTTTSWDPNAMTHGITTTHSEQQQQPVRHRNSETVTPTFTNFSPVSADSPPTSPADRRMSAEWDASKVPPSRFQKRKGSIYAVPKTRDGHVDTNYAHAFHQKHMEKGYHNVK</sequence>
<dbReference type="AlphaFoldDB" id="A0A8S9A4V9"/>
<feature type="compositionally biased region" description="Low complexity" evidence="1">
    <location>
        <begin position="12"/>
        <end position="22"/>
    </location>
</feature>
<feature type="compositionally biased region" description="Polar residues" evidence="1">
    <location>
        <begin position="32"/>
        <end position="44"/>
    </location>
</feature>
<comment type="caution">
    <text evidence="2">The sequence shown here is derived from an EMBL/GenBank/DDBJ whole genome shotgun (WGS) entry which is preliminary data.</text>
</comment>
<feature type="region of interest" description="Disordered" evidence="1">
    <location>
        <begin position="1"/>
        <end position="103"/>
    </location>
</feature>
<evidence type="ECO:0000313" key="3">
    <source>
        <dbReference type="Proteomes" id="UP000433876"/>
    </source>
</evidence>
<dbReference type="VEuPathDB" id="FungiDB:SMAC_03796"/>
<gene>
    <name evidence="2" type="ORF">SMACR_03796</name>
</gene>
<protein>
    <submittedName>
        <fullName evidence="2">Uncharacterized protein</fullName>
    </submittedName>
</protein>
<accession>A0A8S9A4V9</accession>
<dbReference type="Proteomes" id="UP000433876">
    <property type="component" value="Unassembled WGS sequence"/>
</dbReference>
<feature type="compositionally biased region" description="Basic and acidic residues" evidence="1">
    <location>
        <begin position="73"/>
        <end position="83"/>
    </location>
</feature>
<evidence type="ECO:0000256" key="1">
    <source>
        <dbReference type="SAM" id="MobiDB-lite"/>
    </source>
</evidence>